<dbReference type="EMBL" id="CAQK01000147">
    <property type="protein sequence ID" value="CCQ49496.1"/>
    <property type="molecule type" value="Genomic_DNA"/>
</dbReference>
<evidence type="ECO:0000259" key="3">
    <source>
        <dbReference type="PROSITE" id="PS51900"/>
    </source>
</evidence>
<dbReference type="PROSITE" id="PS51900">
    <property type="entry name" value="CB"/>
    <property type="match status" value="1"/>
</dbReference>
<evidence type="ECO:0000313" key="4">
    <source>
        <dbReference type="EMBL" id="CCQ49496.1"/>
    </source>
</evidence>
<dbReference type="Proteomes" id="UP000018348">
    <property type="component" value="Unassembled WGS sequence"/>
</dbReference>
<accession>T2I7R2</accession>
<protein>
    <recommendedName>
        <fullName evidence="3">Core-binding (CB) domain-containing protein</fullName>
    </recommendedName>
</protein>
<organism evidence="4 5">
    <name type="scientific">Crocosphaera watsonii WH 8502</name>
    <dbReference type="NCBI Taxonomy" id="423474"/>
    <lineage>
        <taxon>Bacteria</taxon>
        <taxon>Bacillati</taxon>
        <taxon>Cyanobacteriota</taxon>
        <taxon>Cyanophyceae</taxon>
        <taxon>Oscillatoriophycideae</taxon>
        <taxon>Chroococcales</taxon>
        <taxon>Aphanothecaceae</taxon>
        <taxon>Crocosphaera</taxon>
    </lineage>
</organism>
<gene>
    <name evidence="4" type="ORF">CWATWH8502_4920</name>
</gene>
<sequence length="62" mass="7257">MTYTSAIKQFLAFIDKELRSVVLEDFQLWVRSLEMRYSSHMVKNKVNAIKSLLSFGQINETT</sequence>
<reference evidence="4 5" key="2">
    <citation type="submission" date="2013-09" db="EMBL/GenBank/DDBJ databases">
        <title>Whole genome comparison of six Crocosphaera watsonii strains with differing phenotypes.</title>
        <authorList>
            <person name="Bench S.R."/>
            <person name="Heller P."/>
            <person name="Frank I."/>
            <person name="Arciniega M."/>
            <person name="Shilova I.N."/>
            <person name="Zehr J.P."/>
        </authorList>
    </citation>
    <scope>NUCLEOTIDE SEQUENCE [LARGE SCALE GENOMIC DNA]</scope>
    <source>
        <strain evidence="4 5">WH 8502</strain>
    </source>
</reference>
<dbReference type="AlphaFoldDB" id="T2I7R2"/>
<dbReference type="Gene3D" id="1.10.150.130">
    <property type="match status" value="1"/>
</dbReference>
<dbReference type="GO" id="GO:0003677">
    <property type="term" value="F:DNA binding"/>
    <property type="evidence" value="ECO:0007669"/>
    <property type="project" value="UniProtKB-UniRule"/>
</dbReference>
<comment type="caution">
    <text evidence="4">The sequence shown here is derived from an EMBL/GenBank/DDBJ whole genome shotgun (WGS) entry which is preliminary data.</text>
</comment>
<feature type="domain" description="Core-binding (CB)" evidence="3">
    <location>
        <begin position="1"/>
        <end position="57"/>
    </location>
</feature>
<keyword evidence="1 2" id="KW-0238">DNA-binding</keyword>
<evidence type="ECO:0000256" key="2">
    <source>
        <dbReference type="PROSITE-ProRule" id="PRU01248"/>
    </source>
</evidence>
<evidence type="ECO:0000256" key="1">
    <source>
        <dbReference type="ARBA" id="ARBA00023125"/>
    </source>
</evidence>
<dbReference type="InterPro" id="IPR044068">
    <property type="entry name" value="CB"/>
</dbReference>
<evidence type="ECO:0000313" key="5">
    <source>
        <dbReference type="Proteomes" id="UP000018348"/>
    </source>
</evidence>
<proteinExistence type="predicted"/>
<reference evidence="4 5" key="1">
    <citation type="submission" date="2013-01" db="EMBL/GenBank/DDBJ databases">
        <authorList>
            <person name="Bench S."/>
        </authorList>
    </citation>
    <scope>NUCLEOTIDE SEQUENCE [LARGE SCALE GENOMIC DNA]</scope>
    <source>
        <strain evidence="4 5">WH 8502</strain>
    </source>
</reference>
<name>T2I7R2_CROWT</name>
<dbReference type="InterPro" id="IPR010998">
    <property type="entry name" value="Integrase_recombinase_N"/>
</dbReference>